<protein>
    <submittedName>
        <fullName evidence="1">Uncharacterized protein</fullName>
    </submittedName>
</protein>
<dbReference type="InterPro" id="IPR016181">
    <property type="entry name" value="Acyl_CoA_acyltransferase"/>
</dbReference>
<organism evidence="1 2">
    <name type="scientific">Candidatus Curtissbacteria bacterium RIFCSPLOWO2_01_FULL_42_50</name>
    <dbReference type="NCBI Taxonomy" id="1797730"/>
    <lineage>
        <taxon>Bacteria</taxon>
        <taxon>Candidatus Curtissiibacteriota</taxon>
    </lineage>
</organism>
<name>A0A1F5H4G6_9BACT</name>
<proteinExistence type="predicted"/>
<dbReference type="EMBL" id="MFBT01000025">
    <property type="protein sequence ID" value="OGD99033.1"/>
    <property type="molecule type" value="Genomic_DNA"/>
</dbReference>
<dbReference type="Proteomes" id="UP000177039">
    <property type="component" value="Unassembled WGS sequence"/>
</dbReference>
<reference evidence="1 2" key="1">
    <citation type="journal article" date="2016" name="Nat. Commun.">
        <title>Thousands of microbial genomes shed light on interconnected biogeochemical processes in an aquifer system.</title>
        <authorList>
            <person name="Anantharaman K."/>
            <person name="Brown C.T."/>
            <person name="Hug L.A."/>
            <person name="Sharon I."/>
            <person name="Castelle C.J."/>
            <person name="Probst A.J."/>
            <person name="Thomas B.C."/>
            <person name="Singh A."/>
            <person name="Wilkins M.J."/>
            <person name="Karaoz U."/>
            <person name="Brodie E.L."/>
            <person name="Williams K.H."/>
            <person name="Hubbard S.S."/>
            <person name="Banfield J.F."/>
        </authorList>
    </citation>
    <scope>NUCLEOTIDE SEQUENCE [LARGE SCALE GENOMIC DNA]</scope>
</reference>
<dbReference type="AlphaFoldDB" id="A0A1F5H4G6"/>
<evidence type="ECO:0000313" key="1">
    <source>
        <dbReference type="EMBL" id="OGD99033.1"/>
    </source>
</evidence>
<sequence length="248" mass="28145">MASCEINNAPSSLEGRHLPDFLPQSLQSLDEKHLNKLIPQRLLELAADPSKVTATRIRWWSGRSDNGFEPSLGLLIFERNALKQPIPYQEPLSSHWEHVLNYQRRVATKQKLLKAMDRVLLALIADDKWNQNGVEVLSLIITESLRGSGVGAEFQQKFVELLRKMGYRYSYGVNNQENVGFFLKTGGYLLGQLKPDKLTDKLLLTPSSANSDYTTIRFLDEVMEAEYVQPQFLRGNGRTNVNFSGYKG</sequence>
<evidence type="ECO:0000313" key="2">
    <source>
        <dbReference type="Proteomes" id="UP000177039"/>
    </source>
</evidence>
<comment type="caution">
    <text evidence="1">The sequence shown here is derived from an EMBL/GenBank/DDBJ whole genome shotgun (WGS) entry which is preliminary data.</text>
</comment>
<accession>A0A1F5H4G6</accession>
<dbReference type="SUPFAM" id="SSF55729">
    <property type="entry name" value="Acyl-CoA N-acyltransferases (Nat)"/>
    <property type="match status" value="1"/>
</dbReference>
<gene>
    <name evidence="1" type="ORF">A3B54_04580</name>
</gene>